<proteinExistence type="predicted"/>
<reference evidence="1 2" key="1">
    <citation type="journal article" date="2016" name="Nat. Commun.">
        <title>Thousands of microbial genomes shed light on interconnected biogeochemical processes in an aquifer system.</title>
        <authorList>
            <person name="Anantharaman K."/>
            <person name="Brown C.T."/>
            <person name="Hug L.A."/>
            <person name="Sharon I."/>
            <person name="Castelle C.J."/>
            <person name="Probst A.J."/>
            <person name="Thomas B.C."/>
            <person name="Singh A."/>
            <person name="Wilkins M.J."/>
            <person name="Karaoz U."/>
            <person name="Brodie E.L."/>
            <person name="Williams K.H."/>
            <person name="Hubbard S.S."/>
            <person name="Banfield J.F."/>
        </authorList>
    </citation>
    <scope>NUCLEOTIDE SEQUENCE [LARGE SCALE GENOMIC DNA]</scope>
</reference>
<comment type="caution">
    <text evidence="1">The sequence shown here is derived from an EMBL/GenBank/DDBJ whole genome shotgun (WGS) entry which is preliminary data.</text>
</comment>
<organism evidence="1 2">
    <name type="scientific">Candidatus Falkowbacteria bacterium RIFOXYD2_FULL_34_120</name>
    <dbReference type="NCBI Taxonomy" id="1798007"/>
    <lineage>
        <taxon>Bacteria</taxon>
        <taxon>Candidatus Falkowiibacteriota</taxon>
    </lineage>
</organism>
<gene>
    <name evidence="1" type="ORF">A2531_01985</name>
</gene>
<protein>
    <submittedName>
        <fullName evidence="1">Uncharacterized protein</fullName>
    </submittedName>
</protein>
<sequence>MPEKLHEAENKIVLDKEVIRRDIENAFCNDPEIKGLFTEKDIDKMLEHFESYFLKKEVIDV</sequence>
<evidence type="ECO:0000313" key="2">
    <source>
        <dbReference type="Proteomes" id="UP000177579"/>
    </source>
</evidence>
<dbReference type="AlphaFoldDB" id="A0A1F5TM91"/>
<dbReference type="Proteomes" id="UP000177579">
    <property type="component" value="Unassembled WGS sequence"/>
</dbReference>
<dbReference type="EMBL" id="MFGO01000039">
    <property type="protein sequence ID" value="OGF39974.1"/>
    <property type="molecule type" value="Genomic_DNA"/>
</dbReference>
<name>A0A1F5TM91_9BACT</name>
<evidence type="ECO:0000313" key="1">
    <source>
        <dbReference type="EMBL" id="OGF39974.1"/>
    </source>
</evidence>
<accession>A0A1F5TM91</accession>